<comment type="caution">
    <text evidence="1">The sequence shown here is derived from an EMBL/GenBank/DDBJ whole genome shotgun (WGS) entry which is preliminary data.</text>
</comment>
<accession>A0A1S9PCA1</accession>
<protein>
    <submittedName>
        <fullName evidence="1">Uncharacterized protein</fullName>
    </submittedName>
</protein>
<dbReference type="EMBL" id="MBTF01000023">
    <property type="protein sequence ID" value="OOQ58616.1"/>
    <property type="molecule type" value="Genomic_DNA"/>
</dbReference>
<gene>
    <name evidence="1" type="ORF">BC343_08090</name>
</gene>
<sequence>MENSELFEAIEKLPYHSKCQVQHLVIKLVREAKQDPYYAERFKDIGGLMADDFDAPLKEFHDYMYTMDIDFINKIEKLPVASQMELEAITDEMLVNLKKRESLAPGLCARAARSSNKFNIL</sequence>
<dbReference type="AlphaFoldDB" id="A0A1S9PCA1"/>
<dbReference type="STRING" id="1792845.BC343_08090"/>
<proteinExistence type="predicted"/>
<dbReference type="Proteomes" id="UP000189739">
    <property type="component" value="Unassembled WGS sequence"/>
</dbReference>
<organism evidence="1 2">
    <name type="scientific">Mucilaginibacter pedocola</name>
    <dbReference type="NCBI Taxonomy" id="1792845"/>
    <lineage>
        <taxon>Bacteria</taxon>
        <taxon>Pseudomonadati</taxon>
        <taxon>Bacteroidota</taxon>
        <taxon>Sphingobacteriia</taxon>
        <taxon>Sphingobacteriales</taxon>
        <taxon>Sphingobacteriaceae</taxon>
        <taxon>Mucilaginibacter</taxon>
    </lineage>
</organism>
<evidence type="ECO:0000313" key="2">
    <source>
        <dbReference type="Proteomes" id="UP000189739"/>
    </source>
</evidence>
<keyword evidence="2" id="KW-1185">Reference proteome</keyword>
<dbReference type="OrthoDB" id="9801704at2"/>
<reference evidence="1 2" key="1">
    <citation type="submission" date="2016-07" db="EMBL/GenBank/DDBJ databases">
        <title>Genomic analysis of zinc-resistant bacterium Mucilaginibacter pedocola TBZ30.</title>
        <authorList>
            <person name="Huang J."/>
            <person name="Tang J."/>
        </authorList>
    </citation>
    <scope>NUCLEOTIDE SEQUENCE [LARGE SCALE GENOMIC DNA]</scope>
    <source>
        <strain evidence="1 2">TBZ30</strain>
    </source>
</reference>
<dbReference type="RefSeq" id="WP_078349315.1">
    <property type="nucleotide sequence ID" value="NZ_MBTF01000023.1"/>
</dbReference>
<name>A0A1S9PCA1_9SPHI</name>
<evidence type="ECO:0000313" key="1">
    <source>
        <dbReference type="EMBL" id="OOQ58616.1"/>
    </source>
</evidence>